<feature type="transmembrane region" description="Helical" evidence="5">
    <location>
        <begin position="46"/>
        <end position="67"/>
    </location>
</feature>
<feature type="transmembrane region" description="Helical" evidence="5">
    <location>
        <begin position="214"/>
        <end position="239"/>
    </location>
</feature>
<dbReference type="InterPro" id="IPR020846">
    <property type="entry name" value="MFS_dom"/>
</dbReference>
<evidence type="ECO:0000256" key="2">
    <source>
        <dbReference type="ARBA" id="ARBA00022692"/>
    </source>
</evidence>
<sequence length="412" mass="42107">MANPYRDLFSAPGAVAFTLTGFLARLPAAMLGIGLITMLAELRGSYGLAGAVSATFTVSTAVLGPQISRLVDRVGQRRVILPAALVSAAALAALLLSARADAPDWTLFVLAAVAGCLPNMSAMVRARWTEVYRNSPRLHTAYSFESVVDELTFVIGPALAVSLSTMAFSESGPLVATALLLVGVPLFALQRSTEPPASADAGTGGRSAIRSGPMVLLVLTLLAGGIIVGTVDVVSVAFAEHLGSTASAGVVVSVYAVGSGLSGLVFGTLRIGLPLPRQLVLFVIGTAVTTLPLLLVTGIVGMSVTVFLAGVFFAPTMITVMGLVEKIVPAERLTEGMTWAITGLSAGVALGAAVSGRAVDAFGPRGGFVVAIAAGGVALLLVLFGQPLLTRRLRAIARDQEETVDAQRTSVA</sequence>
<evidence type="ECO:0000256" key="5">
    <source>
        <dbReference type="SAM" id="Phobius"/>
    </source>
</evidence>
<keyword evidence="4 5" id="KW-0472">Membrane</keyword>
<dbReference type="Gene3D" id="1.20.1250.20">
    <property type="entry name" value="MFS general substrate transporter like domains"/>
    <property type="match status" value="2"/>
</dbReference>
<proteinExistence type="predicted"/>
<comment type="subcellular location">
    <subcellularLocation>
        <location evidence="1">Cell membrane</location>
        <topology evidence="1">Multi-pass membrane protein</topology>
    </subcellularLocation>
</comment>
<organism evidence="7 8">
    <name type="scientific">Streptoalloteichus hindustanus</name>
    <dbReference type="NCBI Taxonomy" id="2017"/>
    <lineage>
        <taxon>Bacteria</taxon>
        <taxon>Bacillati</taxon>
        <taxon>Actinomycetota</taxon>
        <taxon>Actinomycetes</taxon>
        <taxon>Pseudonocardiales</taxon>
        <taxon>Pseudonocardiaceae</taxon>
        <taxon>Streptoalloteichus</taxon>
    </lineage>
</organism>
<keyword evidence="3 5" id="KW-1133">Transmembrane helix</keyword>
<feature type="transmembrane region" description="Helical" evidence="5">
    <location>
        <begin position="306"/>
        <end position="324"/>
    </location>
</feature>
<keyword evidence="8" id="KW-1185">Reference proteome</keyword>
<feature type="transmembrane region" description="Helical" evidence="5">
    <location>
        <begin position="79"/>
        <end position="99"/>
    </location>
</feature>
<gene>
    <name evidence="7" type="ORF">SAMN05444320_102738</name>
</gene>
<feature type="transmembrane region" description="Helical" evidence="5">
    <location>
        <begin position="12"/>
        <end position="40"/>
    </location>
</feature>
<protein>
    <submittedName>
        <fullName evidence="7">Major Facilitator Superfamily protein</fullName>
    </submittedName>
</protein>
<dbReference type="Pfam" id="PF07690">
    <property type="entry name" value="MFS_1"/>
    <property type="match status" value="1"/>
</dbReference>
<dbReference type="InterPro" id="IPR036259">
    <property type="entry name" value="MFS_trans_sf"/>
</dbReference>
<feature type="domain" description="Major facilitator superfamily (MFS) profile" evidence="6">
    <location>
        <begin position="213"/>
        <end position="412"/>
    </location>
</feature>
<keyword evidence="2 5" id="KW-0812">Transmembrane</keyword>
<dbReference type="RefSeq" id="WP_073480906.1">
    <property type="nucleotide sequence ID" value="NZ_FQVN01000002.1"/>
</dbReference>
<dbReference type="PANTHER" id="PTHR23542">
    <property type="match status" value="1"/>
</dbReference>
<accession>A0A1M4ZHW9</accession>
<dbReference type="EMBL" id="FQVN01000002">
    <property type="protein sequence ID" value="SHF17402.1"/>
    <property type="molecule type" value="Genomic_DNA"/>
</dbReference>
<dbReference type="GO" id="GO:0005886">
    <property type="term" value="C:plasma membrane"/>
    <property type="evidence" value="ECO:0007669"/>
    <property type="project" value="UniProtKB-SubCell"/>
</dbReference>
<dbReference type="PANTHER" id="PTHR23542:SF1">
    <property type="entry name" value="MAJOR FACILITATOR SUPERFAMILY (MFS) PROFILE DOMAIN-CONTAINING PROTEIN"/>
    <property type="match status" value="1"/>
</dbReference>
<dbReference type="OrthoDB" id="9180256at2"/>
<name>A0A1M4ZHW9_STRHI</name>
<dbReference type="Proteomes" id="UP000184501">
    <property type="component" value="Unassembled WGS sequence"/>
</dbReference>
<feature type="transmembrane region" description="Helical" evidence="5">
    <location>
        <begin position="105"/>
        <end position="126"/>
    </location>
</feature>
<evidence type="ECO:0000256" key="1">
    <source>
        <dbReference type="ARBA" id="ARBA00004651"/>
    </source>
</evidence>
<dbReference type="InterPro" id="IPR011701">
    <property type="entry name" value="MFS"/>
</dbReference>
<dbReference type="SUPFAM" id="SSF103473">
    <property type="entry name" value="MFS general substrate transporter"/>
    <property type="match status" value="1"/>
</dbReference>
<evidence type="ECO:0000313" key="8">
    <source>
        <dbReference type="Proteomes" id="UP000184501"/>
    </source>
</evidence>
<feature type="transmembrane region" description="Helical" evidence="5">
    <location>
        <begin position="279"/>
        <end position="300"/>
    </location>
</feature>
<evidence type="ECO:0000259" key="6">
    <source>
        <dbReference type="PROSITE" id="PS50850"/>
    </source>
</evidence>
<evidence type="ECO:0000256" key="4">
    <source>
        <dbReference type="ARBA" id="ARBA00023136"/>
    </source>
</evidence>
<evidence type="ECO:0000313" key="7">
    <source>
        <dbReference type="EMBL" id="SHF17402.1"/>
    </source>
</evidence>
<feature type="transmembrane region" description="Helical" evidence="5">
    <location>
        <begin position="174"/>
        <end position="193"/>
    </location>
</feature>
<reference evidence="7 8" key="1">
    <citation type="submission" date="2016-11" db="EMBL/GenBank/DDBJ databases">
        <authorList>
            <person name="Jaros S."/>
            <person name="Januszkiewicz K."/>
            <person name="Wedrychowicz H."/>
        </authorList>
    </citation>
    <scope>NUCLEOTIDE SEQUENCE [LARGE SCALE GENOMIC DNA]</scope>
    <source>
        <strain evidence="7 8">DSM 44523</strain>
    </source>
</reference>
<feature type="transmembrane region" description="Helical" evidence="5">
    <location>
        <begin position="366"/>
        <end position="384"/>
    </location>
</feature>
<dbReference type="AlphaFoldDB" id="A0A1M4ZHW9"/>
<dbReference type="PROSITE" id="PS50850">
    <property type="entry name" value="MFS"/>
    <property type="match status" value="1"/>
</dbReference>
<dbReference type="STRING" id="2017.SAMN05444320_102738"/>
<feature type="transmembrane region" description="Helical" evidence="5">
    <location>
        <begin position="245"/>
        <end position="267"/>
    </location>
</feature>
<feature type="transmembrane region" description="Helical" evidence="5">
    <location>
        <begin position="336"/>
        <end position="354"/>
    </location>
</feature>
<evidence type="ECO:0000256" key="3">
    <source>
        <dbReference type="ARBA" id="ARBA00022989"/>
    </source>
</evidence>
<dbReference type="GO" id="GO:0022857">
    <property type="term" value="F:transmembrane transporter activity"/>
    <property type="evidence" value="ECO:0007669"/>
    <property type="project" value="InterPro"/>
</dbReference>